<dbReference type="Gene3D" id="1.10.10.730">
    <property type="entry name" value="KorB DNA-binding domain"/>
    <property type="match status" value="1"/>
</dbReference>
<reference evidence="5" key="1">
    <citation type="submission" date="2016-08" db="EMBL/GenBank/DDBJ databases">
        <authorList>
            <person name="Merda D."/>
            <person name="Briand M."/>
            <person name="Taghouti G."/>
            <person name="Carrere S."/>
            <person name="Gouzy J."/>
            <person name="Portier P."/>
            <person name="Jacques M.-A."/>
            <person name="Fischer-Le Saux M."/>
        </authorList>
    </citation>
    <scope>NUCLEOTIDE SEQUENCE [LARGE SCALE GENOMIC DNA]</scope>
    <source>
        <strain evidence="5">CFBP1156</strain>
    </source>
</reference>
<dbReference type="GO" id="GO:0045892">
    <property type="term" value="P:negative regulation of DNA-templated transcription"/>
    <property type="evidence" value="ECO:0007669"/>
    <property type="project" value="InterPro"/>
</dbReference>
<feature type="domain" description="ParB-like N-terminal" evidence="3">
    <location>
        <begin position="57"/>
        <end position="150"/>
    </location>
</feature>
<protein>
    <submittedName>
        <fullName evidence="4">Chromosome partitioning protein ParB</fullName>
    </submittedName>
</protein>
<feature type="region of interest" description="Disordered" evidence="2">
    <location>
        <begin position="1"/>
        <end position="82"/>
    </location>
</feature>
<dbReference type="Proteomes" id="UP000238261">
    <property type="component" value="Unassembled WGS sequence"/>
</dbReference>
<dbReference type="SUPFAM" id="SSF109709">
    <property type="entry name" value="KorB DNA-binding domain-like"/>
    <property type="match status" value="1"/>
</dbReference>
<dbReference type="GO" id="GO:0007059">
    <property type="term" value="P:chromosome segregation"/>
    <property type="evidence" value="ECO:0007669"/>
    <property type="project" value="TreeGrafter"/>
</dbReference>
<accession>A0A2S7EQU0</accession>
<dbReference type="PANTHER" id="PTHR33375:SF1">
    <property type="entry name" value="CHROMOSOME-PARTITIONING PROTEIN PARB-RELATED"/>
    <property type="match status" value="1"/>
</dbReference>
<dbReference type="InterPro" id="IPR042075">
    <property type="entry name" value="KorB_DNA-db"/>
</dbReference>
<dbReference type="SUPFAM" id="SSF110849">
    <property type="entry name" value="ParB/Sulfiredoxin"/>
    <property type="match status" value="1"/>
</dbReference>
<organism evidence="4 5">
    <name type="scientific">Xanthomonas hyacinthi</name>
    <dbReference type="NCBI Taxonomy" id="56455"/>
    <lineage>
        <taxon>Bacteria</taxon>
        <taxon>Pseudomonadati</taxon>
        <taxon>Pseudomonadota</taxon>
        <taxon>Gammaproteobacteria</taxon>
        <taxon>Lysobacterales</taxon>
        <taxon>Lysobacteraceae</taxon>
        <taxon>Xanthomonas</taxon>
    </lineage>
</organism>
<evidence type="ECO:0000313" key="4">
    <source>
        <dbReference type="EMBL" id="PPU95478.1"/>
    </source>
</evidence>
<evidence type="ECO:0000256" key="1">
    <source>
        <dbReference type="ARBA" id="ARBA00006295"/>
    </source>
</evidence>
<dbReference type="CDD" id="cd16398">
    <property type="entry name" value="KorB_N_like"/>
    <property type="match status" value="1"/>
</dbReference>
<keyword evidence="5" id="KW-1185">Reference proteome</keyword>
<dbReference type="InterPro" id="IPR036086">
    <property type="entry name" value="ParB/Sulfiredoxin_sf"/>
</dbReference>
<dbReference type="GO" id="GO:0005694">
    <property type="term" value="C:chromosome"/>
    <property type="evidence" value="ECO:0007669"/>
    <property type="project" value="TreeGrafter"/>
</dbReference>
<dbReference type="EMBL" id="MDEG01000027">
    <property type="protein sequence ID" value="PPU95478.1"/>
    <property type="molecule type" value="Genomic_DNA"/>
</dbReference>
<gene>
    <name evidence="4" type="ORF">XhyaCFBP1156_18520</name>
</gene>
<dbReference type="InterPro" id="IPR013741">
    <property type="entry name" value="KorB_domain"/>
</dbReference>
<dbReference type="Gene3D" id="6.10.250.140">
    <property type="match status" value="1"/>
</dbReference>
<feature type="region of interest" description="Disordered" evidence="2">
    <location>
        <begin position="258"/>
        <end position="304"/>
    </location>
</feature>
<dbReference type="GO" id="GO:0003677">
    <property type="term" value="F:DNA binding"/>
    <property type="evidence" value="ECO:0007669"/>
    <property type="project" value="InterPro"/>
</dbReference>
<dbReference type="SMART" id="SM00470">
    <property type="entry name" value="ParB"/>
    <property type="match status" value="1"/>
</dbReference>
<dbReference type="InterPro" id="IPR004437">
    <property type="entry name" value="ParB/RepB/Spo0J"/>
</dbReference>
<dbReference type="InterPro" id="IPR010575">
    <property type="entry name" value="KorB_C"/>
</dbReference>
<dbReference type="Pfam" id="PF06613">
    <property type="entry name" value="KorB_C"/>
    <property type="match status" value="1"/>
</dbReference>
<comment type="caution">
    <text evidence="4">The sequence shown here is derived from an EMBL/GenBank/DDBJ whole genome shotgun (WGS) entry which is preliminary data.</text>
</comment>
<dbReference type="OrthoDB" id="9796891at2"/>
<dbReference type="RefSeq" id="WP_031944033.1">
    <property type="nucleotide sequence ID" value="NZ_CP043477.1"/>
</dbReference>
<evidence type="ECO:0000313" key="5">
    <source>
        <dbReference type="Proteomes" id="UP000238261"/>
    </source>
</evidence>
<dbReference type="InterPro" id="IPR037048">
    <property type="entry name" value="KorB_C_sf"/>
</dbReference>
<feature type="compositionally biased region" description="Low complexity" evidence="2">
    <location>
        <begin position="1"/>
        <end position="22"/>
    </location>
</feature>
<proteinExistence type="inferred from homology"/>
<comment type="similarity">
    <text evidence="1">Belongs to the ParB family.</text>
</comment>
<feature type="compositionally biased region" description="Basic and acidic residues" evidence="2">
    <location>
        <begin position="66"/>
        <end position="75"/>
    </location>
</feature>
<dbReference type="PANTHER" id="PTHR33375">
    <property type="entry name" value="CHROMOSOME-PARTITIONING PROTEIN PARB-RELATED"/>
    <property type="match status" value="1"/>
</dbReference>
<feature type="compositionally biased region" description="Low complexity" evidence="2">
    <location>
        <begin position="40"/>
        <end position="51"/>
    </location>
</feature>
<dbReference type="InterPro" id="IPR003115">
    <property type="entry name" value="ParB_N"/>
</dbReference>
<feature type="compositionally biased region" description="Basic and acidic residues" evidence="2">
    <location>
        <begin position="258"/>
        <end position="267"/>
    </location>
</feature>
<evidence type="ECO:0000259" key="3">
    <source>
        <dbReference type="SMART" id="SM00470"/>
    </source>
</evidence>
<dbReference type="NCBIfam" id="TIGR00180">
    <property type="entry name" value="parB_part"/>
    <property type="match status" value="1"/>
</dbReference>
<dbReference type="Pfam" id="PF08535">
    <property type="entry name" value="KorB"/>
    <property type="match status" value="1"/>
</dbReference>
<dbReference type="AlphaFoldDB" id="A0A2S7EQU0"/>
<feature type="compositionally biased region" description="Basic and acidic residues" evidence="2">
    <location>
        <begin position="290"/>
        <end position="304"/>
    </location>
</feature>
<evidence type="ECO:0000256" key="2">
    <source>
        <dbReference type="SAM" id="MobiDB-lite"/>
    </source>
</evidence>
<name>A0A2S7EQU0_9XANT</name>
<dbReference type="SUPFAM" id="SSF50037">
    <property type="entry name" value="C-terminal domain of transcriptional repressors"/>
    <property type="match status" value="1"/>
</dbReference>
<dbReference type="Gene3D" id="2.30.30.150">
    <property type="entry name" value="KorB, C-terminal domain"/>
    <property type="match status" value="1"/>
</dbReference>
<dbReference type="Gene3D" id="3.90.1530.30">
    <property type="match status" value="1"/>
</dbReference>
<dbReference type="InterPro" id="IPR050336">
    <property type="entry name" value="Chromosome_partition/occlusion"/>
</dbReference>
<dbReference type="Pfam" id="PF02195">
    <property type="entry name" value="ParB_N"/>
    <property type="match status" value="1"/>
</dbReference>
<dbReference type="InterPro" id="IPR008988">
    <property type="entry name" value="Transcriptional_repressor_C"/>
</dbReference>
<sequence length="357" mass="38743">MSTAANKKTAPKSKTPAKAAPEAEAKPQAGGLGLEGMGDLSALLAGPTAAANGGGPLDLDMGLIDEDPHQPRTEDNPGFSDESLDELAASIRLRGVKTPISVRDNPDAPGRYLINHGARRFRGSKRADKATIPGFIDNDYNEADQVVENLQRNELTAREIADYIGRELAKGVKKGEIAKAISKSPAFVTQHAALLDLPDPIAEAFNSGRVKDVTVVNELVTAFKKKPQEVTDWLEDENQEITRGSVKLLREFLDDKRKHEDDDRDPNTVDVLTGKTDAEAGDGEQGSGSDSKKEEKEPDPDKLKKAIVQVQHNERPARLILNRRPPAEGFAWLKYEDDGQEFEANLSSVTLVALLEG</sequence>